<dbReference type="STRING" id="585531.HMPREF0063_12110"/>
<evidence type="ECO:0000256" key="2">
    <source>
        <dbReference type="SAM" id="Phobius"/>
    </source>
</evidence>
<feature type="region of interest" description="Disordered" evidence="1">
    <location>
        <begin position="783"/>
        <end position="840"/>
    </location>
</feature>
<dbReference type="eggNOG" id="COG2355">
    <property type="taxonomic scope" value="Bacteria"/>
</dbReference>
<feature type="transmembrane region" description="Helical" evidence="2">
    <location>
        <begin position="846"/>
        <end position="864"/>
    </location>
</feature>
<keyword evidence="2" id="KW-0472">Membrane</keyword>
<dbReference type="HOGENOM" id="CLU_012378_0_0_11"/>
<feature type="compositionally biased region" description="Basic and acidic residues" evidence="1">
    <location>
        <begin position="826"/>
        <end position="835"/>
    </location>
</feature>
<dbReference type="InterPro" id="IPR032466">
    <property type="entry name" value="Metal_Hydrolase"/>
</dbReference>
<accession>E2SCE8</accession>
<dbReference type="EMBL" id="ACLF03000006">
    <property type="protein sequence ID" value="EFQ82901.1"/>
    <property type="molecule type" value="Genomic_DNA"/>
</dbReference>
<sequence>MLGVCDVRHTRLVAAVAVSVSLVLGGGSAAAVDLEPVGPREAAEQRTESHPRLVQAPEPPPRSQVPQDRYAMAGGCYTLQDPNGDWVVAADGGGYTVSPEAGDATGFHFQATELGRYLLFDPAEAFVSRSGGVEAADLPSPDAEWTVDLTDDGFVIGEPGAFLTVSGGSVGVGEATPFDLRLTDGCAPWDEIELNVDGPVFAGTSALQEVRGYLDDHIHHMAYGFLGGNIHCGRPWHPYGVKFALVDCDDHLTTQGQLALPEIVLSNKLSHDPIGWPTFADWPAWDSLTHEGTYFRWVERAWRGGQRLWVNLLVENSTLCAAYPGPNKTCTDLDSIRTQAQQTRDFANYVDAQSGGPGLGWYRVVTTPAEARAVINEGKLAVVLGTESSTLFGCRTILDSPASECTEEAVEAGLDELSELGVRQMVPTHKFDNAFSGVKGDEGTFGVVTNLGNFLHNGTFLDMRACADGAPADNAQLNPDALPEPSLAKLVGELFGVVGEVNPLPVALPLYGPAPHCNSRGLTDMGRFMLAEMVERNIIYDVDHMSAKGRSEALDEFEQLGYSGVISSHSWSDPEAIPRIFSLGGMVNSYAGDSTGFVDEWHGHVDDMDPDYYFGMGYGADTNGLGLQGAPRGAEAEDPVEYPFTALFGVEVDQQRSGERVYDVNVDGVAHYGLYPDWIEDLRRLAGDDIDADLVRGPEAYLQMWERAEGIGNDACRQPELRRQADSFDAITPGTSAQAVLEGFGQPHLRRDDTYRYCALDGDDDATVTVRFAGTEVASVVTGGDLVDGQDGPGQGDDRGDNAGRPGAVFGIDGRPIADGSAADIATDRTPDRATDPVPDAGGPPLALLLGGLVLFALGVAALVRRGRTGQA</sequence>
<feature type="compositionally biased region" description="Basic and acidic residues" evidence="1">
    <location>
        <begin position="41"/>
        <end position="51"/>
    </location>
</feature>
<comment type="caution">
    <text evidence="3">The sequence shown here is derived from an EMBL/GenBank/DDBJ whole genome shotgun (WGS) entry which is preliminary data.</text>
</comment>
<evidence type="ECO:0000256" key="1">
    <source>
        <dbReference type="SAM" id="MobiDB-lite"/>
    </source>
</evidence>
<gene>
    <name evidence="3" type="ORF">HMPREF0063_12110</name>
</gene>
<keyword evidence="2" id="KW-1133">Transmembrane helix</keyword>
<dbReference type="Proteomes" id="UP000003111">
    <property type="component" value="Unassembled WGS sequence"/>
</dbReference>
<keyword evidence="4" id="KW-1185">Reference proteome</keyword>
<proteinExistence type="predicted"/>
<reference evidence="3" key="1">
    <citation type="submission" date="2010-08" db="EMBL/GenBank/DDBJ databases">
        <authorList>
            <person name="Muzny D."/>
            <person name="Qin X."/>
            <person name="Buhay C."/>
            <person name="Dugan-Rocha S."/>
            <person name="Ding Y."/>
            <person name="Chen G."/>
            <person name="Hawes A."/>
            <person name="Holder M."/>
            <person name="Jhangiani S."/>
            <person name="Johnson A."/>
            <person name="Khan Z."/>
            <person name="Li Z."/>
            <person name="Liu W."/>
            <person name="Liu X."/>
            <person name="Perez L."/>
            <person name="Shen H."/>
            <person name="Wang Q."/>
            <person name="Watt J."/>
            <person name="Xi L."/>
            <person name="Xin Y."/>
            <person name="Zhou J."/>
            <person name="Deng J."/>
            <person name="Jiang H."/>
            <person name="Liu Y."/>
            <person name="Qu J."/>
            <person name="Song X.-Z."/>
            <person name="Zhang L."/>
            <person name="Villasana D."/>
            <person name="Johnson A."/>
            <person name="Liu J."/>
            <person name="Liyanage D."/>
            <person name="Lorensuhewa L."/>
            <person name="Robinson T."/>
            <person name="Song A."/>
            <person name="Song B.-B."/>
            <person name="Dinh H."/>
            <person name="Thornton R."/>
            <person name="Coyle M."/>
            <person name="Francisco L."/>
            <person name="Jackson L."/>
            <person name="Javaid M."/>
            <person name="Korchina V."/>
            <person name="Kovar C."/>
            <person name="Mata R."/>
            <person name="Mathew T."/>
            <person name="Ngo R."/>
            <person name="Nguyen L."/>
            <person name="Nguyen N."/>
            <person name="Okwuonu G."/>
            <person name="Ongeri F."/>
            <person name="Pham C."/>
            <person name="Simmons D."/>
            <person name="Wilczek-Boney K."/>
            <person name="Hale W."/>
            <person name="Jakkamsetti A."/>
            <person name="Pham P."/>
            <person name="Ruth R."/>
            <person name="San Lucas F."/>
            <person name="Warren J."/>
            <person name="Zhang J."/>
            <person name="Zhao Z."/>
            <person name="Zhou C."/>
            <person name="Zhu D."/>
            <person name="Lee S."/>
            <person name="Bess C."/>
            <person name="Blankenburg K."/>
            <person name="Forbes L."/>
            <person name="Fu Q."/>
            <person name="Gubbala S."/>
            <person name="Hirani K."/>
            <person name="Jayaseelan J.C."/>
            <person name="Lara F."/>
            <person name="Munidasa M."/>
            <person name="Palculict T."/>
            <person name="Patil S."/>
            <person name="Pu L.-L."/>
            <person name="Saada N."/>
            <person name="Tang L."/>
            <person name="Weissenberger G."/>
            <person name="Zhu Y."/>
            <person name="Hemphill L."/>
            <person name="Shang Y."/>
            <person name="Youmans B."/>
            <person name="Ayvaz T."/>
            <person name="Ross M."/>
            <person name="Santibanez J."/>
            <person name="Aqrawi P."/>
            <person name="Gross S."/>
            <person name="Joshi V."/>
            <person name="Fowler G."/>
            <person name="Nazareth L."/>
            <person name="Reid J."/>
            <person name="Worley K."/>
            <person name="Petrosino J."/>
            <person name="Highlander S."/>
            <person name="Gibbs R."/>
        </authorList>
    </citation>
    <scope>NUCLEOTIDE SEQUENCE [LARGE SCALE GENOMIC DNA]</scope>
    <source>
        <strain evidence="3">DSM 15272</strain>
    </source>
</reference>
<evidence type="ECO:0000313" key="3">
    <source>
        <dbReference type="EMBL" id="EFQ82901.1"/>
    </source>
</evidence>
<evidence type="ECO:0000313" key="4">
    <source>
        <dbReference type="Proteomes" id="UP000003111"/>
    </source>
</evidence>
<protein>
    <submittedName>
        <fullName evidence="3">Renal dipeptidase family protein</fullName>
    </submittedName>
</protein>
<dbReference type="Gene3D" id="3.20.20.140">
    <property type="entry name" value="Metal-dependent hydrolases"/>
    <property type="match status" value="1"/>
</dbReference>
<keyword evidence="2" id="KW-0812">Transmembrane</keyword>
<organism evidence="3 4">
    <name type="scientific">Aeromicrobium marinum DSM 15272</name>
    <dbReference type="NCBI Taxonomy" id="585531"/>
    <lineage>
        <taxon>Bacteria</taxon>
        <taxon>Bacillati</taxon>
        <taxon>Actinomycetota</taxon>
        <taxon>Actinomycetes</taxon>
        <taxon>Propionibacteriales</taxon>
        <taxon>Nocardioidaceae</taxon>
        <taxon>Aeromicrobium</taxon>
    </lineage>
</organism>
<feature type="region of interest" description="Disordered" evidence="1">
    <location>
        <begin position="35"/>
        <end position="67"/>
    </location>
</feature>
<dbReference type="SUPFAM" id="SSF51556">
    <property type="entry name" value="Metallo-dependent hydrolases"/>
    <property type="match status" value="1"/>
</dbReference>
<name>E2SCE8_9ACTN</name>
<dbReference type="AlphaFoldDB" id="E2SCE8"/>